<evidence type="ECO:0000313" key="3">
    <source>
        <dbReference type="Proteomes" id="UP000774617"/>
    </source>
</evidence>
<evidence type="ECO:0000313" key="2">
    <source>
        <dbReference type="EMBL" id="KAH7049231.1"/>
    </source>
</evidence>
<gene>
    <name evidence="2" type="ORF">B0J12DRAFT_664480</name>
</gene>
<feature type="chain" id="PRO_5047167295" evidence="1">
    <location>
        <begin position="26"/>
        <end position="81"/>
    </location>
</feature>
<feature type="signal peptide" evidence="1">
    <location>
        <begin position="1"/>
        <end position="25"/>
    </location>
</feature>
<proteinExistence type="predicted"/>
<comment type="caution">
    <text evidence="2">The sequence shown here is derived from an EMBL/GenBank/DDBJ whole genome shotgun (WGS) entry which is preliminary data.</text>
</comment>
<accession>A0ABQ8G9H1</accession>
<dbReference type="EMBL" id="JAGTJR010000014">
    <property type="protein sequence ID" value="KAH7049231.1"/>
    <property type="molecule type" value="Genomic_DNA"/>
</dbReference>
<evidence type="ECO:0000256" key="1">
    <source>
        <dbReference type="SAM" id="SignalP"/>
    </source>
</evidence>
<protein>
    <submittedName>
        <fullName evidence="2">Uncharacterized protein</fullName>
    </submittedName>
</protein>
<dbReference type="Proteomes" id="UP000774617">
    <property type="component" value="Unassembled WGS sequence"/>
</dbReference>
<name>A0ABQ8G9H1_9PEZI</name>
<organism evidence="2 3">
    <name type="scientific">Macrophomina phaseolina</name>
    <dbReference type="NCBI Taxonomy" id="35725"/>
    <lineage>
        <taxon>Eukaryota</taxon>
        <taxon>Fungi</taxon>
        <taxon>Dikarya</taxon>
        <taxon>Ascomycota</taxon>
        <taxon>Pezizomycotina</taxon>
        <taxon>Dothideomycetes</taxon>
        <taxon>Dothideomycetes incertae sedis</taxon>
        <taxon>Botryosphaeriales</taxon>
        <taxon>Botryosphaeriaceae</taxon>
        <taxon>Macrophomina</taxon>
    </lineage>
</organism>
<keyword evidence="1" id="KW-0732">Signal</keyword>
<reference evidence="2 3" key="1">
    <citation type="journal article" date="2021" name="Nat. Commun.">
        <title>Genetic determinants of endophytism in the Arabidopsis root mycobiome.</title>
        <authorList>
            <person name="Mesny F."/>
            <person name="Miyauchi S."/>
            <person name="Thiergart T."/>
            <person name="Pickel B."/>
            <person name="Atanasova L."/>
            <person name="Karlsson M."/>
            <person name="Huettel B."/>
            <person name="Barry K.W."/>
            <person name="Haridas S."/>
            <person name="Chen C."/>
            <person name="Bauer D."/>
            <person name="Andreopoulos W."/>
            <person name="Pangilinan J."/>
            <person name="LaButti K."/>
            <person name="Riley R."/>
            <person name="Lipzen A."/>
            <person name="Clum A."/>
            <person name="Drula E."/>
            <person name="Henrissat B."/>
            <person name="Kohler A."/>
            <person name="Grigoriev I.V."/>
            <person name="Martin F.M."/>
            <person name="Hacquard S."/>
        </authorList>
    </citation>
    <scope>NUCLEOTIDE SEQUENCE [LARGE SCALE GENOMIC DNA]</scope>
    <source>
        <strain evidence="2 3">MPI-SDFR-AT-0080</strain>
    </source>
</reference>
<sequence length="81" mass="8791">MGAWALWKWRHWYLLHLALPVAREGLSGFLLIDSNGRRRLTSNPTAVLGHDTLLQADQPDGAIDGVLRFPGTSAGALEGGK</sequence>
<keyword evidence="3" id="KW-1185">Reference proteome</keyword>